<accession>A0AAE8FXG7</accession>
<dbReference type="Proteomes" id="UP000273641">
    <property type="component" value="Unassembled WGS sequence"/>
</dbReference>
<dbReference type="RefSeq" id="WP_124230962.1">
    <property type="nucleotide sequence ID" value="NZ_CP120749.1"/>
</dbReference>
<name>A0AAE8FXG7_CLOPF</name>
<dbReference type="EMBL" id="RQNR01000001">
    <property type="protein sequence ID" value="RQN26500.1"/>
    <property type="molecule type" value="Genomic_DNA"/>
</dbReference>
<reference evidence="1 2" key="1">
    <citation type="submission" date="2018-11" db="EMBL/GenBank/DDBJ databases">
        <title>Draft genome sequences of potential pathogenic Clostridium perfringens from environmental surface water in the North West Province, South Africa.</title>
        <authorList>
            <person name="Fourie J.C.J."/>
            <person name="Sanko T.J."/>
            <person name="Bezuidenhout C."/>
            <person name="Mienie C."/>
            <person name="Adeleke R."/>
        </authorList>
    </citation>
    <scope>NUCLEOTIDE SEQUENCE [LARGE SCALE GENOMIC DNA]</scope>
    <source>
        <strain evidence="1 2">SC4-C13</strain>
    </source>
</reference>
<gene>
    <name evidence="1" type="ORF">EHZ11_05025</name>
</gene>
<protein>
    <submittedName>
        <fullName evidence="1">Uncharacterized protein</fullName>
    </submittedName>
</protein>
<evidence type="ECO:0000313" key="2">
    <source>
        <dbReference type="Proteomes" id="UP000273641"/>
    </source>
</evidence>
<proteinExistence type="predicted"/>
<sequence>MTRKFVDYLNSMNNVDGNSTGALAESQVINKFYKKIHVDRKLGYFIQKSIKNNEHKVFFITGHAGDGKTSILAQILKELDLIKDQGLKEYDFLENSNYKVFYVKDMSELEESTQEKLINEALEMPDKEATAIVISNTGPLIKTLKKINSDLESDIITQLDKNEYKELEVQDKKFSIINLARIDNIDFIDEILEKIIDETLWCECENCGKEKVCHINFNKKLIENHKNRISEFIKSYYRWLYESDQRLTIRQMIAHITFMITANKSCDYINNDIFNEDYYKYIYNLANNLFGYHGIEEDENSNQIEAIRKLKSLNLDKISLDEDYNLFVKNDYKMMPEEVANVIKDRWSKYERDCNENNGIDKIFDREKAIKIRRCIRRFFLVFGLEECDDLMNQVFGETFTLYKNCITGKEEKNDLRKLKDIVFNSLRKLKFDGGDDKDKKLYLTLKRHDETYQSVMLVIGEVDKKQLEIVSKSVKNEFDDIEYKNEIYLKKRNSDSEYLLNYQLIEYFNSILNGAIETKASPMITCGIAKLDSWLIKNFKDNEQNNKLEILIKTATGIKITELEIAGLEIEVE</sequence>
<organism evidence="1 2">
    <name type="scientific">Clostridium perfringens</name>
    <dbReference type="NCBI Taxonomy" id="1502"/>
    <lineage>
        <taxon>Bacteria</taxon>
        <taxon>Bacillati</taxon>
        <taxon>Bacillota</taxon>
        <taxon>Clostridia</taxon>
        <taxon>Eubacteriales</taxon>
        <taxon>Clostridiaceae</taxon>
        <taxon>Clostridium</taxon>
    </lineage>
</organism>
<comment type="caution">
    <text evidence="1">The sequence shown here is derived from an EMBL/GenBank/DDBJ whole genome shotgun (WGS) entry which is preliminary data.</text>
</comment>
<evidence type="ECO:0000313" key="1">
    <source>
        <dbReference type="EMBL" id="RQN26500.1"/>
    </source>
</evidence>
<dbReference type="AlphaFoldDB" id="A0AAE8FXG7"/>
<dbReference type="InterPro" id="IPR027417">
    <property type="entry name" value="P-loop_NTPase"/>
</dbReference>
<dbReference type="Gene3D" id="3.40.50.300">
    <property type="entry name" value="P-loop containing nucleotide triphosphate hydrolases"/>
    <property type="match status" value="1"/>
</dbReference>
<dbReference type="SUPFAM" id="SSF52540">
    <property type="entry name" value="P-loop containing nucleoside triphosphate hydrolases"/>
    <property type="match status" value="1"/>
</dbReference>